<dbReference type="SUPFAM" id="SSF56300">
    <property type="entry name" value="Metallo-dependent phosphatases"/>
    <property type="match status" value="1"/>
</dbReference>
<proteinExistence type="predicted"/>
<dbReference type="AlphaFoldDB" id="A0A841JPL4"/>
<evidence type="ECO:0000256" key="1">
    <source>
        <dbReference type="ARBA" id="ARBA00022729"/>
    </source>
</evidence>
<dbReference type="EMBL" id="JACHEK010000001">
    <property type="protein sequence ID" value="MBB6142517.1"/>
    <property type="molecule type" value="Genomic_DNA"/>
</dbReference>
<name>A0A841JPL4_9BACT</name>
<dbReference type="InterPro" id="IPR051558">
    <property type="entry name" value="Metallophosphoesterase_PAP"/>
</dbReference>
<dbReference type="PANTHER" id="PTHR10161">
    <property type="entry name" value="TARTRATE-RESISTANT ACID PHOSPHATASE TYPE 5"/>
    <property type="match status" value="1"/>
</dbReference>
<evidence type="ECO:0000313" key="5">
    <source>
        <dbReference type="EMBL" id="MBB6142517.1"/>
    </source>
</evidence>
<evidence type="ECO:0000256" key="3">
    <source>
        <dbReference type="SAM" id="SignalP"/>
    </source>
</evidence>
<dbReference type="GO" id="GO:0016787">
    <property type="term" value="F:hydrolase activity"/>
    <property type="evidence" value="ECO:0007669"/>
    <property type="project" value="UniProtKB-KW"/>
</dbReference>
<feature type="signal peptide" evidence="3">
    <location>
        <begin position="1"/>
        <end position="34"/>
    </location>
</feature>
<dbReference type="InterPro" id="IPR006311">
    <property type="entry name" value="TAT_signal"/>
</dbReference>
<dbReference type="InterPro" id="IPR004843">
    <property type="entry name" value="Calcineurin-like_PHP"/>
</dbReference>
<dbReference type="PROSITE" id="PS51318">
    <property type="entry name" value="TAT"/>
    <property type="match status" value="1"/>
</dbReference>
<dbReference type="RefSeq" id="WP_050057734.1">
    <property type="nucleotide sequence ID" value="NZ_JACHEK010000001.1"/>
</dbReference>
<keyword evidence="2 5" id="KW-0378">Hydrolase</keyword>
<evidence type="ECO:0000256" key="2">
    <source>
        <dbReference type="ARBA" id="ARBA00022801"/>
    </source>
</evidence>
<dbReference type="Proteomes" id="UP000538666">
    <property type="component" value="Unassembled WGS sequence"/>
</dbReference>
<keyword evidence="6" id="KW-1185">Reference proteome</keyword>
<dbReference type="Gene3D" id="3.60.21.10">
    <property type="match status" value="1"/>
</dbReference>
<gene>
    <name evidence="5" type="ORF">HNQ77_000455</name>
</gene>
<evidence type="ECO:0000259" key="4">
    <source>
        <dbReference type="Pfam" id="PF00149"/>
    </source>
</evidence>
<evidence type="ECO:0000313" key="6">
    <source>
        <dbReference type="Proteomes" id="UP000538666"/>
    </source>
</evidence>
<dbReference type="Pfam" id="PF00149">
    <property type="entry name" value="Metallophos"/>
    <property type="match status" value="1"/>
</dbReference>
<comment type="caution">
    <text evidence="5">The sequence shown here is derived from an EMBL/GenBank/DDBJ whole genome shotgun (WGS) entry which is preliminary data.</text>
</comment>
<dbReference type="OrthoDB" id="9809781at2"/>
<keyword evidence="1 3" id="KW-0732">Signal</keyword>
<feature type="domain" description="Calcineurin-like phosphoesterase" evidence="4">
    <location>
        <begin position="44"/>
        <end position="258"/>
    </location>
</feature>
<accession>A0A841JPL4</accession>
<feature type="chain" id="PRO_5032523585" evidence="3">
    <location>
        <begin position="35"/>
        <end position="338"/>
    </location>
</feature>
<sequence length="338" mass="37791">MTLTSAVTRRRFLRQSFAFSALASLGSFSRLASALPAGHPSSEILMIGDWGYDTDHAGQTAVADAMRKYAQQNAIRPEAMFFLGDNWYGPLEGGAQSPRWQTQFEDMYPASAFNCPAYSVLGNHDYQVWPMSKVDAELEYARSGKSRFTMPDRWYTFEFPAKNPLVTFIALDSNVPHGDGITSHGRDFTLTAQQHAEQLAWLESELSKPRKTPYLVVIAHHPVYSDGPHGDHAILIRDWDPLFRKHGVQLYLAGHDHDLQHLEFEGHPTSFFLSGGGGADLYNLKIQESARGPFAQKIYGFSQLSVTKEKMTLRHLDSDGKLLHEFSKTPEGKITVAG</sequence>
<reference evidence="5 6" key="1">
    <citation type="submission" date="2020-08" db="EMBL/GenBank/DDBJ databases">
        <title>Genomic Encyclopedia of Type Strains, Phase IV (KMG-IV): sequencing the most valuable type-strain genomes for metagenomic binning, comparative biology and taxonomic classification.</title>
        <authorList>
            <person name="Goeker M."/>
        </authorList>
    </citation>
    <scope>NUCLEOTIDE SEQUENCE [LARGE SCALE GENOMIC DNA]</scope>
    <source>
        <strain evidence="5 6">DSM 103733</strain>
    </source>
</reference>
<dbReference type="PANTHER" id="PTHR10161:SF14">
    <property type="entry name" value="TARTRATE-RESISTANT ACID PHOSPHATASE TYPE 5"/>
    <property type="match status" value="1"/>
</dbReference>
<protein>
    <submittedName>
        <fullName evidence="5">Putative MPP superfamily phosphohydrolase</fullName>
    </submittedName>
</protein>
<organism evidence="5 6">
    <name type="scientific">Silvibacterium bohemicum</name>
    <dbReference type="NCBI Taxonomy" id="1577686"/>
    <lineage>
        <taxon>Bacteria</taxon>
        <taxon>Pseudomonadati</taxon>
        <taxon>Acidobacteriota</taxon>
        <taxon>Terriglobia</taxon>
        <taxon>Terriglobales</taxon>
        <taxon>Acidobacteriaceae</taxon>
        <taxon>Silvibacterium</taxon>
    </lineage>
</organism>
<dbReference type="InterPro" id="IPR029052">
    <property type="entry name" value="Metallo-depent_PP-like"/>
</dbReference>